<reference evidence="1 2" key="1">
    <citation type="submission" date="2018-11" db="EMBL/GenBank/DDBJ databases">
        <authorList>
            <consortium name="Pathogen Informatics"/>
        </authorList>
    </citation>
    <scope>NUCLEOTIDE SEQUENCE [LARGE SCALE GENOMIC DNA]</scope>
    <source>
        <strain>Denwood</strain>
        <strain evidence="2">Zambia</strain>
    </source>
</reference>
<evidence type="ECO:0000313" key="1">
    <source>
        <dbReference type="EMBL" id="VDP81332.1"/>
    </source>
</evidence>
<keyword evidence="2" id="KW-1185">Reference proteome</keyword>
<protein>
    <submittedName>
        <fullName evidence="1">Uncharacterized protein</fullName>
    </submittedName>
</protein>
<evidence type="ECO:0000313" key="2">
    <source>
        <dbReference type="Proteomes" id="UP000269396"/>
    </source>
</evidence>
<organism evidence="1 2">
    <name type="scientific">Schistosoma mattheei</name>
    <dbReference type="NCBI Taxonomy" id="31246"/>
    <lineage>
        <taxon>Eukaryota</taxon>
        <taxon>Metazoa</taxon>
        <taxon>Spiralia</taxon>
        <taxon>Lophotrochozoa</taxon>
        <taxon>Platyhelminthes</taxon>
        <taxon>Trematoda</taxon>
        <taxon>Digenea</taxon>
        <taxon>Strigeidida</taxon>
        <taxon>Schistosomatoidea</taxon>
        <taxon>Schistosomatidae</taxon>
        <taxon>Schistosoma</taxon>
    </lineage>
</organism>
<sequence length="33" mass="3907">MKKIRPATRLGFSVDKPLAMNKYDMSLFSEKFR</sequence>
<dbReference type="Proteomes" id="UP000269396">
    <property type="component" value="Unassembled WGS sequence"/>
</dbReference>
<proteinExistence type="predicted"/>
<dbReference type="AlphaFoldDB" id="A0A183Q060"/>
<name>A0A183Q060_9TREM</name>
<gene>
    <name evidence="1" type="ORF">SMTD_LOCUS19996</name>
</gene>
<dbReference type="EMBL" id="UZAL01043450">
    <property type="protein sequence ID" value="VDP81332.1"/>
    <property type="molecule type" value="Genomic_DNA"/>
</dbReference>
<accession>A0A183Q060</accession>